<evidence type="ECO:0000256" key="1">
    <source>
        <dbReference type="SAM" id="MobiDB-lite"/>
    </source>
</evidence>
<dbReference type="OrthoDB" id="3562262at2759"/>
<dbReference type="STRING" id="441959.B8MT91"/>
<dbReference type="EMBL" id="EQ962660">
    <property type="protein sequence ID" value="EED12274.1"/>
    <property type="molecule type" value="Genomic_DNA"/>
</dbReference>
<dbReference type="HOGENOM" id="CLU_002055_4_1_1"/>
<dbReference type="InParanoid" id="B8MT91"/>
<accession>B8MT91</accession>
<dbReference type="VEuPathDB" id="FungiDB:TSTA_003330"/>
<dbReference type="GeneID" id="8098029"/>
<dbReference type="PhylomeDB" id="B8MT91"/>
<name>B8MT91_TALSN</name>
<dbReference type="AlphaFoldDB" id="B8MT91"/>
<reference evidence="3" key="1">
    <citation type="journal article" date="2015" name="Genome Announc.">
        <title>Genome sequence of the AIDS-associated pathogen Penicillium marneffei (ATCC18224) and its near taxonomic relative Talaromyces stipitatus (ATCC10500).</title>
        <authorList>
            <person name="Nierman W.C."/>
            <person name="Fedorova-Abrams N.D."/>
            <person name="Andrianopoulos A."/>
        </authorList>
    </citation>
    <scope>NUCLEOTIDE SEQUENCE [LARGE SCALE GENOMIC DNA]</scope>
    <source>
        <strain evidence="3">ATCC 10500 / CBS 375.48 / QM 6759 / NRRL 1006</strain>
    </source>
</reference>
<organism evidence="2 3">
    <name type="scientific">Talaromyces stipitatus (strain ATCC 10500 / CBS 375.48 / QM 6759 / NRRL 1006)</name>
    <name type="common">Penicillium stipitatum</name>
    <dbReference type="NCBI Taxonomy" id="441959"/>
    <lineage>
        <taxon>Eukaryota</taxon>
        <taxon>Fungi</taxon>
        <taxon>Dikarya</taxon>
        <taxon>Ascomycota</taxon>
        <taxon>Pezizomycotina</taxon>
        <taxon>Eurotiomycetes</taxon>
        <taxon>Eurotiomycetidae</taxon>
        <taxon>Eurotiales</taxon>
        <taxon>Trichocomaceae</taxon>
        <taxon>Talaromyces</taxon>
        <taxon>Talaromyces sect. Talaromyces</taxon>
    </lineage>
</organism>
<dbReference type="Proteomes" id="UP000001745">
    <property type="component" value="Unassembled WGS sequence"/>
</dbReference>
<sequence length="404" mass="45816">MGRKLMSFPICLYGEYDKYGTSGCLIREYLPTLLFFGAYPRMTEYDPPAPSITQRAATLRKAMAERCTQYRNGPASTAMQLLPINSNVIVWREGNTESQEEIDHGDDSVHDNNRPELPTATNSTSPQTSPHIEEIQSGTPTSQPEPVRRPQRNRQLPARYRDDILHSTFAQFDQSRKKEINGLLENGVFEVVRMEDVPKGTCIFNSRFVDEIKNLGTDKAFENHDLLYKCITMKKKISQRLLLCLAVCVAGTILFIRDVMQVYVQSTTHLIRDFYIYPPPELADALPEGTILKVVKPLYGIPESDNHWYRTYHTHHTDKLGMTSTYDPCLLHCTKPAQGFGITGMQTDDTLILADDKFVKREKDEIKCAGILCKPRECSTPTNPLKYNGGLISENAQGMLVYLH</sequence>
<evidence type="ECO:0000313" key="2">
    <source>
        <dbReference type="EMBL" id="EED12274.1"/>
    </source>
</evidence>
<feature type="region of interest" description="Disordered" evidence="1">
    <location>
        <begin position="98"/>
        <end position="160"/>
    </location>
</feature>
<gene>
    <name evidence="2" type="ORF">TSTA_003330</name>
</gene>
<proteinExistence type="predicted"/>
<feature type="compositionally biased region" description="Polar residues" evidence="1">
    <location>
        <begin position="119"/>
        <end position="144"/>
    </location>
</feature>
<dbReference type="eggNOG" id="KOG0017">
    <property type="taxonomic scope" value="Eukaryota"/>
</dbReference>
<dbReference type="RefSeq" id="XP_002487928.1">
    <property type="nucleotide sequence ID" value="XM_002487883.1"/>
</dbReference>
<keyword evidence="3" id="KW-1185">Reference proteome</keyword>
<feature type="compositionally biased region" description="Basic and acidic residues" evidence="1">
    <location>
        <begin position="101"/>
        <end position="114"/>
    </location>
</feature>
<protein>
    <submittedName>
        <fullName evidence="2">Uncharacterized protein</fullName>
    </submittedName>
</protein>
<evidence type="ECO:0000313" key="3">
    <source>
        <dbReference type="Proteomes" id="UP000001745"/>
    </source>
</evidence>